<evidence type="ECO:0000313" key="2">
    <source>
        <dbReference type="Proteomes" id="UP000007993"/>
    </source>
</evidence>
<protein>
    <submittedName>
        <fullName evidence="1">Uncharacterized protein</fullName>
    </submittedName>
</protein>
<proteinExistence type="predicted"/>
<name>K5DPT5_RHOBT</name>
<dbReference type="EMBL" id="AMCW01000004">
    <property type="protein sequence ID" value="EKK04518.1"/>
    <property type="molecule type" value="Genomic_DNA"/>
</dbReference>
<dbReference type="AlphaFoldDB" id="K5DPT5"/>
<comment type="caution">
    <text evidence="1">The sequence shown here is derived from an EMBL/GenBank/DDBJ whole genome shotgun (WGS) entry which is preliminary data.</text>
</comment>
<organism evidence="1 2">
    <name type="scientific">Rhodopirellula baltica SH28</name>
    <dbReference type="NCBI Taxonomy" id="993517"/>
    <lineage>
        <taxon>Bacteria</taxon>
        <taxon>Pseudomonadati</taxon>
        <taxon>Planctomycetota</taxon>
        <taxon>Planctomycetia</taxon>
        <taxon>Pirellulales</taxon>
        <taxon>Pirellulaceae</taxon>
        <taxon>Rhodopirellula</taxon>
    </lineage>
</organism>
<dbReference type="PATRIC" id="fig|993517.3.peg.143"/>
<reference evidence="1 2" key="1">
    <citation type="journal article" date="2013" name="Mar. Genomics">
        <title>Expression of sulfatases in Rhodopirellula baltica and the diversity of sulfatases in the genus Rhodopirellula.</title>
        <authorList>
            <person name="Wegner C.E."/>
            <person name="Richter-Heitmann T."/>
            <person name="Klindworth A."/>
            <person name="Klockow C."/>
            <person name="Richter M."/>
            <person name="Achstetter T."/>
            <person name="Glockner F.O."/>
            <person name="Harder J."/>
        </authorList>
    </citation>
    <scope>NUCLEOTIDE SEQUENCE [LARGE SCALE GENOMIC DNA]</scope>
    <source>
        <strain evidence="1 2">SH28</strain>
    </source>
</reference>
<dbReference type="Proteomes" id="UP000007993">
    <property type="component" value="Unassembled WGS sequence"/>
</dbReference>
<evidence type="ECO:0000313" key="1">
    <source>
        <dbReference type="EMBL" id="EKK04518.1"/>
    </source>
</evidence>
<gene>
    <name evidence="1" type="ORF">RBSH_00133</name>
</gene>
<sequence length="44" mass="5069">MPSNRDEQSARRVNELLTVFIRLLLFQIELNTASTDDPCPLITH</sequence>
<accession>K5DPT5</accession>